<proteinExistence type="predicted"/>
<feature type="compositionally biased region" description="Polar residues" evidence="2">
    <location>
        <begin position="169"/>
        <end position="187"/>
    </location>
</feature>
<feature type="compositionally biased region" description="Polar residues" evidence="2">
    <location>
        <begin position="145"/>
        <end position="162"/>
    </location>
</feature>
<name>A0ABQ9XIT6_9EUKA</name>
<feature type="compositionally biased region" description="Pro residues" evidence="2">
    <location>
        <begin position="215"/>
        <end position="224"/>
    </location>
</feature>
<comment type="caution">
    <text evidence="3">The sequence shown here is derived from an EMBL/GenBank/DDBJ whole genome shotgun (WGS) entry which is preliminary data.</text>
</comment>
<reference evidence="3 4" key="1">
    <citation type="journal article" date="2022" name="bioRxiv">
        <title>Genomics of Preaxostyla Flagellates Illuminates Evolutionary Transitions and the Path Towards Mitochondrial Loss.</title>
        <authorList>
            <person name="Novak L.V.F."/>
            <person name="Treitli S.C."/>
            <person name="Pyrih J."/>
            <person name="Halakuc P."/>
            <person name="Pipaliya S.V."/>
            <person name="Vacek V."/>
            <person name="Brzon O."/>
            <person name="Soukal P."/>
            <person name="Eme L."/>
            <person name="Dacks J.B."/>
            <person name="Karnkowska A."/>
            <person name="Elias M."/>
            <person name="Hampl V."/>
        </authorList>
    </citation>
    <scope>NUCLEOTIDE SEQUENCE [LARGE SCALE GENOMIC DNA]</scope>
    <source>
        <strain evidence="3">NAU3</strain>
        <tissue evidence="3">Gut</tissue>
    </source>
</reference>
<evidence type="ECO:0000313" key="3">
    <source>
        <dbReference type="EMBL" id="KAK2952328.1"/>
    </source>
</evidence>
<keyword evidence="1" id="KW-0175">Coiled coil</keyword>
<feature type="region of interest" description="Disordered" evidence="2">
    <location>
        <begin position="87"/>
        <end position="240"/>
    </location>
</feature>
<accession>A0ABQ9XIT6</accession>
<evidence type="ECO:0000313" key="4">
    <source>
        <dbReference type="Proteomes" id="UP001281761"/>
    </source>
</evidence>
<dbReference type="EMBL" id="JARBJD010000105">
    <property type="protein sequence ID" value="KAK2952328.1"/>
    <property type="molecule type" value="Genomic_DNA"/>
</dbReference>
<feature type="coiled-coil region" evidence="1">
    <location>
        <begin position="260"/>
        <end position="287"/>
    </location>
</feature>
<organism evidence="3 4">
    <name type="scientific">Blattamonas nauphoetae</name>
    <dbReference type="NCBI Taxonomy" id="2049346"/>
    <lineage>
        <taxon>Eukaryota</taxon>
        <taxon>Metamonada</taxon>
        <taxon>Preaxostyla</taxon>
        <taxon>Oxymonadida</taxon>
        <taxon>Blattamonas</taxon>
    </lineage>
</organism>
<evidence type="ECO:0000256" key="2">
    <source>
        <dbReference type="SAM" id="MobiDB-lite"/>
    </source>
</evidence>
<keyword evidence="4" id="KW-1185">Reference proteome</keyword>
<feature type="compositionally biased region" description="Polar residues" evidence="2">
    <location>
        <begin position="87"/>
        <end position="112"/>
    </location>
</feature>
<feature type="compositionally biased region" description="Low complexity" evidence="2">
    <location>
        <begin position="330"/>
        <end position="345"/>
    </location>
</feature>
<evidence type="ECO:0000256" key="1">
    <source>
        <dbReference type="SAM" id="Coils"/>
    </source>
</evidence>
<feature type="region of interest" description="Disordered" evidence="2">
    <location>
        <begin position="330"/>
        <end position="383"/>
    </location>
</feature>
<dbReference type="Proteomes" id="UP001281761">
    <property type="component" value="Unassembled WGS sequence"/>
</dbReference>
<sequence length="582" mass="65017">MTQPSLPSWWDNTQLDFSAMGEDNLDRLRPLAPSPQDFYSKYIQSDNTSQLVWDVQNALSTTEDYALSFSESVIDYFKNEWTPVQATPQQEYPPQTDQTVPGTSTGITSQLEQLGGSYPEYPQQNIVSTPPQPSPQDPYHIPASSYPQYDSFPQVQTHTSGDVTPAQADYNSFIPSPMGPTQSQQTQEAEDELNEMLNDNPVQPHKPDPQTTYPSYPPMEPQPNPVQNTPPAEPVKQPEPQVIIQKVDLPDNLVTREEMNAAINEMKNKHTQELSALQTQITALQTETAQFKTTQTKLIGLYNDFRTFVANYIERHENVHNTLSSTISSLQTQVSTRQMSQTMSLQPPPPQPHPTQSTLTATFNPNQLGYASPAPLPSNPTYSPSIQPPQTFATQPQISSAPVIKSLLNEINFTNINPSMNLVTGKTLQWLQKPLHKVVLDYVCLEGIVSFTWQLSLKRDSDIEIGLEQYPAEQSVSPMSFGVWITRQGIKICQNVQRIVELTPNDTVRIEVNMKTSRATFFRNDQPLPVEIRNVPSAIVFCIAGSKAGTTATLVKADVLAQSTPVPRNPGFKELDMVQFRT</sequence>
<gene>
    <name evidence="3" type="ORF">BLNAU_12738</name>
</gene>
<protein>
    <submittedName>
        <fullName evidence="3">Uncharacterized protein</fullName>
    </submittedName>
</protein>